<dbReference type="EMBL" id="BNDV01000007">
    <property type="protein sequence ID" value="GHI12483.1"/>
    <property type="molecule type" value="Genomic_DNA"/>
</dbReference>
<evidence type="ECO:0000313" key="2">
    <source>
        <dbReference type="EMBL" id="GHI12483.1"/>
    </source>
</evidence>
<dbReference type="SUPFAM" id="SSF48613">
    <property type="entry name" value="Heme oxygenase-like"/>
    <property type="match status" value="1"/>
</dbReference>
<keyword evidence="3" id="KW-1185">Reference proteome</keyword>
<sequence>MTAGDHRNTTTAATVTATRAAPAPAHGPGLAEARGELSAAVIRALRSGGPPAYAPASVLRADPWGEDLHLALYLLYELHYAGFDRVDDEREWDPDLLRLRQDVEARFLHALRTELADGPRTVEEAFAPLLVEPVDLSASLSRRLQTDGELWQLREYAALRSLYHLKEADPHAWVIPRLTGRAKAAMVAIEYDEFGAGRADRIHARLFAELMADLRLDPTYGRYLEQAPAPLLATVNLMSLFGLHRALRGALVGHFACVEVTSSPGSRRLAGAMRRCGAGPAAERFYTEHVEADAVHEQVVRHEVIGGLLAGEPDLEADVAFGCAATVLVEDRLADHIRRAWDRGRSALRTPLPEL</sequence>
<comment type="caution">
    <text evidence="2">The sequence shown here is derived from an EMBL/GenBank/DDBJ whole genome shotgun (WGS) entry which is preliminary data.</text>
</comment>
<dbReference type="Gene3D" id="1.20.910.10">
    <property type="entry name" value="Heme oxygenase-like"/>
    <property type="match status" value="1"/>
</dbReference>
<feature type="region of interest" description="Disordered" evidence="1">
    <location>
        <begin position="1"/>
        <end position="30"/>
    </location>
</feature>
<evidence type="ECO:0000256" key="1">
    <source>
        <dbReference type="SAM" id="MobiDB-lite"/>
    </source>
</evidence>
<accession>A0ABQ3NI68</accession>
<evidence type="ECO:0008006" key="4">
    <source>
        <dbReference type="Google" id="ProtNLM"/>
    </source>
</evidence>
<dbReference type="InterPro" id="IPR016084">
    <property type="entry name" value="Haem_Oase-like_multi-hlx"/>
</dbReference>
<dbReference type="SMART" id="SM01236">
    <property type="entry name" value="Haem_oxygenase_2"/>
    <property type="match status" value="1"/>
</dbReference>
<dbReference type="GeneID" id="86958099"/>
<gene>
    <name evidence="2" type="ORF">Scinn_19460</name>
</gene>
<dbReference type="RefSeq" id="WP_078658512.1">
    <property type="nucleotide sequence ID" value="NZ_BMRU01000015.1"/>
</dbReference>
<dbReference type="Pfam" id="PF14518">
    <property type="entry name" value="Haem_oxygenas_2"/>
    <property type="match status" value="1"/>
</dbReference>
<evidence type="ECO:0000313" key="3">
    <source>
        <dbReference type="Proteomes" id="UP000660554"/>
    </source>
</evidence>
<protein>
    <recommendedName>
        <fullName evidence="4">Iron-containing redox enzyme family protein</fullName>
    </recommendedName>
</protein>
<proteinExistence type="predicted"/>
<reference evidence="3" key="1">
    <citation type="submission" date="2020-09" db="EMBL/GenBank/DDBJ databases">
        <title>Whole genome shotgun sequence of Streptomyces cinnamonensis NBRC 15873.</title>
        <authorList>
            <person name="Komaki H."/>
            <person name="Tamura T."/>
        </authorList>
    </citation>
    <scope>NUCLEOTIDE SEQUENCE [LARGE SCALE GENOMIC DNA]</scope>
    <source>
        <strain evidence="3">NBRC 15873</strain>
    </source>
</reference>
<organism evidence="2 3">
    <name type="scientific">Streptomyces virginiae</name>
    <name type="common">Streptomyces cinnamonensis</name>
    <dbReference type="NCBI Taxonomy" id="1961"/>
    <lineage>
        <taxon>Bacteria</taxon>
        <taxon>Bacillati</taxon>
        <taxon>Actinomycetota</taxon>
        <taxon>Actinomycetes</taxon>
        <taxon>Kitasatosporales</taxon>
        <taxon>Streptomycetaceae</taxon>
        <taxon>Streptomyces</taxon>
    </lineage>
</organism>
<dbReference type="Proteomes" id="UP000660554">
    <property type="component" value="Unassembled WGS sequence"/>
</dbReference>
<feature type="compositionally biased region" description="Low complexity" evidence="1">
    <location>
        <begin position="9"/>
        <end position="24"/>
    </location>
</feature>
<name>A0ABQ3NI68_STRVG</name>